<evidence type="ECO:0000256" key="1">
    <source>
        <dbReference type="SAM" id="MobiDB-lite"/>
    </source>
</evidence>
<feature type="compositionally biased region" description="Basic residues" evidence="1">
    <location>
        <begin position="78"/>
        <end position="99"/>
    </location>
</feature>
<dbReference type="AlphaFoldDB" id="A0A3D8R9N7"/>
<reference evidence="2 3" key="1">
    <citation type="journal article" date="2018" name="IMA Fungus">
        <title>IMA Genome-F 9: Draft genome sequence of Annulohypoxylon stygium, Aspergillus mulundensis, Berkeleyomyces basicola (syn. Thielaviopsis basicola), Ceratocystis smalleyi, two Cercospora beticola strains, Coleophoma cylindrospora, Fusarium fracticaudum, Phialophora cf. hyalina, and Morchella septimelata.</title>
        <authorList>
            <person name="Wingfield B.D."/>
            <person name="Bills G.F."/>
            <person name="Dong Y."/>
            <person name="Huang W."/>
            <person name="Nel W.J."/>
            <person name="Swalarsk-Parry B.S."/>
            <person name="Vaghefi N."/>
            <person name="Wilken P.M."/>
            <person name="An Z."/>
            <person name="de Beer Z.W."/>
            <person name="De Vos L."/>
            <person name="Chen L."/>
            <person name="Duong T.A."/>
            <person name="Gao Y."/>
            <person name="Hammerbacher A."/>
            <person name="Kikkert J.R."/>
            <person name="Li Y."/>
            <person name="Li H."/>
            <person name="Li K."/>
            <person name="Li Q."/>
            <person name="Liu X."/>
            <person name="Ma X."/>
            <person name="Naidoo K."/>
            <person name="Pethybridge S.J."/>
            <person name="Sun J."/>
            <person name="Steenkamp E.T."/>
            <person name="van der Nest M.A."/>
            <person name="van Wyk S."/>
            <person name="Wingfield M.J."/>
            <person name="Xiong C."/>
            <person name="Yue Q."/>
            <person name="Zhang X."/>
        </authorList>
    </citation>
    <scope>NUCLEOTIDE SEQUENCE [LARGE SCALE GENOMIC DNA]</scope>
    <source>
        <strain evidence="2 3">DSM 5745</strain>
    </source>
</reference>
<comment type="caution">
    <text evidence="2">The sequence shown here is derived from an EMBL/GenBank/DDBJ whole genome shotgun (WGS) entry which is preliminary data.</text>
</comment>
<dbReference type="Proteomes" id="UP000256690">
    <property type="component" value="Unassembled WGS sequence"/>
</dbReference>
<evidence type="ECO:0000313" key="3">
    <source>
        <dbReference type="Proteomes" id="UP000256690"/>
    </source>
</evidence>
<dbReference type="GeneID" id="38118551"/>
<protein>
    <submittedName>
        <fullName evidence="2">Uncharacterized protein</fullName>
    </submittedName>
</protein>
<dbReference type="EMBL" id="PVWQ01000010">
    <property type="protein sequence ID" value="RDW70670.1"/>
    <property type="molecule type" value="Genomic_DNA"/>
</dbReference>
<proteinExistence type="predicted"/>
<gene>
    <name evidence="2" type="ORF">DSM5745_08181</name>
</gene>
<dbReference type="RefSeq" id="XP_026601201.1">
    <property type="nucleotide sequence ID" value="XM_026750197.1"/>
</dbReference>
<organism evidence="2 3">
    <name type="scientific">Aspergillus mulundensis</name>
    <dbReference type="NCBI Taxonomy" id="1810919"/>
    <lineage>
        <taxon>Eukaryota</taxon>
        <taxon>Fungi</taxon>
        <taxon>Dikarya</taxon>
        <taxon>Ascomycota</taxon>
        <taxon>Pezizomycotina</taxon>
        <taxon>Eurotiomycetes</taxon>
        <taxon>Eurotiomycetidae</taxon>
        <taxon>Eurotiales</taxon>
        <taxon>Aspergillaceae</taxon>
        <taxon>Aspergillus</taxon>
        <taxon>Aspergillus subgen. Nidulantes</taxon>
    </lineage>
</organism>
<accession>A0A3D8R9N7</accession>
<keyword evidence="3" id="KW-1185">Reference proteome</keyword>
<feature type="region of interest" description="Disordered" evidence="1">
    <location>
        <begin position="78"/>
        <end position="104"/>
    </location>
</feature>
<sequence length="237" mass="26507">MSSGLQVAAHALGQLMRLVRLHQSSGFKQYANAIPILPGISLYNRPDNLQGAFPPARQFPRSIVGAVGIAVAVLPHHARPLPSGRRRHSQGIRPRRPRLPQRTNLQLRHLLQGHLRPRHRQQAGPAEERILHLRRRLQGGLHRERARPAQTPRHAVHAGRRLLGQGPRQAGGDHCRRGKSHCWQELIRGHLYFVTVANNLRRLPFVPALARIVFPSFQGLSAIATIPQSAGSPTRWS</sequence>
<name>A0A3D8R9N7_9EURO</name>
<evidence type="ECO:0000313" key="2">
    <source>
        <dbReference type="EMBL" id="RDW70670.1"/>
    </source>
</evidence>